<dbReference type="EMBL" id="QDEB01064298">
    <property type="protein sequence ID" value="RZC36193.1"/>
    <property type="molecule type" value="Genomic_DNA"/>
</dbReference>
<comment type="caution">
    <text evidence="1">The sequence shown here is derived from an EMBL/GenBank/DDBJ whole genome shotgun (WGS) entry which is preliminary data.</text>
</comment>
<evidence type="ECO:0000313" key="1">
    <source>
        <dbReference type="EMBL" id="RZC36193.1"/>
    </source>
</evidence>
<evidence type="ECO:0000313" key="2">
    <source>
        <dbReference type="Proteomes" id="UP000292052"/>
    </source>
</evidence>
<organism evidence="1 2">
    <name type="scientific">Asbolus verrucosus</name>
    <name type="common">Desert ironclad beetle</name>
    <dbReference type="NCBI Taxonomy" id="1661398"/>
    <lineage>
        <taxon>Eukaryota</taxon>
        <taxon>Metazoa</taxon>
        <taxon>Ecdysozoa</taxon>
        <taxon>Arthropoda</taxon>
        <taxon>Hexapoda</taxon>
        <taxon>Insecta</taxon>
        <taxon>Pterygota</taxon>
        <taxon>Neoptera</taxon>
        <taxon>Endopterygota</taxon>
        <taxon>Coleoptera</taxon>
        <taxon>Polyphaga</taxon>
        <taxon>Cucujiformia</taxon>
        <taxon>Tenebrionidae</taxon>
        <taxon>Pimeliinae</taxon>
        <taxon>Asbolus</taxon>
    </lineage>
</organism>
<dbReference type="AlphaFoldDB" id="A0A482VU84"/>
<sequence length="68" mass="7914">MNGLKFTWVNLRIGISVMIRPPKHIILKNNQTPIEDVIIVDNRLYIIEYELDRPKGHGMIYDLIATLP</sequence>
<name>A0A482VU84_ASBVE</name>
<proteinExistence type="predicted"/>
<accession>A0A482VU84</accession>
<keyword evidence="2" id="KW-1185">Reference proteome</keyword>
<gene>
    <name evidence="1" type="ORF">BDFB_003032</name>
</gene>
<reference evidence="1 2" key="1">
    <citation type="submission" date="2017-03" db="EMBL/GenBank/DDBJ databases">
        <title>Genome of the blue death feigning beetle - Asbolus verrucosus.</title>
        <authorList>
            <person name="Rider S.D."/>
        </authorList>
    </citation>
    <scope>NUCLEOTIDE SEQUENCE [LARGE SCALE GENOMIC DNA]</scope>
    <source>
        <strain evidence="1">Butters</strain>
        <tissue evidence="1">Head and leg muscle</tissue>
    </source>
</reference>
<protein>
    <submittedName>
        <fullName evidence="1">Uncharacterized protein</fullName>
    </submittedName>
</protein>
<dbReference type="Proteomes" id="UP000292052">
    <property type="component" value="Unassembled WGS sequence"/>
</dbReference>